<evidence type="ECO:0000313" key="1">
    <source>
        <dbReference type="EMBL" id="EFG2164111.1"/>
    </source>
</evidence>
<accession>A0AAN3H5C5</accession>
<dbReference type="Proteomes" id="UP000534332">
    <property type="component" value="Unassembled WGS sequence"/>
</dbReference>
<dbReference type="EMBL" id="AASSGK010000157">
    <property type="protein sequence ID" value="EFG2164111.1"/>
    <property type="molecule type" value="Genomic_DNA"/>
</dbReference>
<protein>
    <submittedName>
        <fullName evidence="1">Transcriptional regulator</fullName>
    </submittedName>
</protein>
<reference evidence="1 2" key="1">
    <citation type="submission" date="2020-02" db="EMBL/GenBank/DDBJ databases">
        <authorList>
            <person name="Ashton P.M."/>
            <person name="Dallman T."/>
            <person name="Nair S."/>
            <person name="De Pinna E."/>
            <person name="Peters T."/>
            <person name="Grant K."/>
        </authorList>
    </citation>
    <scope>NUCLEOTIDE SEQUENCE [LARGE SCALE GENOMIC DNA]</scope>
    <source>
        <strain evidence="1 2">188143</strain>
    </source>
</reference>
<dbReference type="AlphaFoldDB" id="A0AAN3H5C5"/>
<name>A0AAN3H5C5_ECOLX</name>
<evidence type="ECO:0000313" key="2">
    <source>
        <dbReference type="Proteomes" id="UP000534332"/>
    </source>
</evidence>
<proteinExistence type="predicted"/>
<organism evidence="1 2">
    <name type="scientific">Escherichia coli</name>
    <dbReference type="NCBI Taxonomy" id="562"/>
    <lineage>
        <taxon>Bacteria</taxon>
        <taxon>Pseudomonadati</taxon>
        <taxon>Pseudomonadota</taxon>
        <taxon>Gammaproteobacteria</taxon>
        <taxon>Enterobacterales</taxon>
        <taxon>Enterobacteriaceae</taxon>
        <taxon>Escherichia</taxon>
    </lineage>
</organism>
<comment type="caution">
    <text evidence="1">The sequence shown here is derived from an EMBL/GenBank/DDBJ whole genome shotgun (WGS) entry which is preliminary data.</text>
</comment>
<feature type="non-terminal residue" evidence="1">
    <location>
        <position position="1"/>
    </location>
</feature>
<gene>
    <name evidence="1" type="ORF">BRV02_005326</name>
</gene>
<sequence>RCLRNSSKRAASGEEWYLSGNYVGA</sequence>